<evidence type="ECO:0000313" key="1">
    <source>
        <dbReference type="EMBL" id="GMF35616.1"/>
    </source>
</evidence>
<dbReference type="EMBL" id="BSXW01001296">
    <property type="protein sequence ID" value="GMF35616.1"/>
    <property type="molecule type" value="Genomic_DNA"/>
</dbReference>
<proteinExistence type="predicted"/>
<dbReference type="Gene3D" id="1.10.510.10">
    <property type="entry name" value="Transferase(Phosphotransferase) domain 1"/>
    <property type="match status" value="1"/>
</dbReference>
<sequence>MASENVWQHLYDQLLDISNCLCKAYGFGVVSNRNRADTTGTTAKGMRPDFILHYLGMVLLRGEERNAATDIDVPCKELTDKMLTWNPMFYGDLPYTLGYATSGERLRVVMIDRHRDRHTILEFPSIFQQPSQVIKMFYNLAFFFQKMSVLAKRTCPSSLMPFTPDVNGKRKIEVMDGVIMRTIKREQCLDDVDFKRLADIYVTLQDLNNRVRERTHLQIVRKLDLKKSLLRVQLSPLGNVRPPMDVDEVRVWLRSMLTALKYWHSCNYCHGDLRWSNIVHIPVSDDGFWVLIDMDESRQPNTTTIDWNHKFQGHKLIFEHDFYQLGQLMGSLSVPLPKNLVDVKELLLSAVDTPANVDLLHQLHY</sequence>
<evidence type="ECO:0000313" key="2">
    <source>
        <dbReference type="Proteomes" id="UP001165083"/>
    </source>
</evidence>
<dbReference type="AlphaFoldDB" id="A0A9W6XC98"/>
<accession>A0A9W6XC98</accession>
<comment type="caution">
    <text evidence="1">The sequence shown here is derived from an EMBL/GenBank/DDBJ whole genome shotgun (WGS) entry which is preliminary data.</text>
</comment>
<dbReference type="SUPFAM" id="SSF56112">
    <property type="entry name" value="Protein kinase-like (PK-like)"/>
    <property type="match status" value="1"/>
</dbReference>
<protein>
    <submittedName>
        <fullName evidence="1">Unnamed protein product</fullName>
    </submittedName>
</protein>
<reference evidence="1" key="1">
    <citation type="submission" date="2023-04" db="EMBL/GenBank/DDBJ databases">
        <title>Phytophthora lilii NBRC 32176.</title>
        <authorList>
            <person name="Ichikawa N."/>
            <person name="Sato H."/>
            <person name="Tonouchi N."/>
        </authorList>
    </citation>
    <scope>NUCLEOTIDE SEQUENCE</scope>
    <source>
        <strain evidence="1">NBRC 32176</strain>
    </source>
</reference>
<organism evidence="1 2">
    <name type="scientific">Phytophthora lilii</name>
    <dbReference type="NCBI Taxonomy" id="2077276"/>
    <lineage>
        <taxon>Eukaryota</taxon>
        <taxon>Sar</taxon>
        <taxon>Stramenopiles</taxon>
        <taxon>Oomycota</taxon>
        <taxon>Peronosporomycetes</taxon>
        <taxon>Peronosporales</taxon>
        <taxon>Peronosporaceae</taxon>
        <taxon>Phytophthora</taxon>
    </lineage>
</organism>
<gene>
    <name evidence="1" type="ORF">Plil01_001512300</name>
</gene>
<dbReference type="InterPro" id="IPR011009">
    <property type="entry name" value="Kinase-like_dom_sf"/>
</dbReference>
<dbReference type="OrthoDB" id="127950at2759"/>
<dbReference type="Proteomes" id="UP001165083">
    <property type="component" value="Unassembled WGS sequence"/>
</dbReference>
<name>A0A9W6XC98_9STRA</name>
<keyword evidence="2" id="KW-1185">Reference proteome</keyword>